<dbReference type="EC" id="2.1.1.233" evidence="6"/>
<feature type="binding site" evidence="7">
    <location>
        <position position="54"/>
    </location>
    <ligand>
        <name>S-adenosyl-L-methionine</name>
        <dbReference type="ChEBI" id="CHEBI:59789"/>
    </ligand>
</feature>
<evidence type="ECO:0000313" key="8">
    <source>
        <dbReference type="EMBL" id="SVP94083.1"/>
    </source>
</evidence>
<dbReference type="SUPFAM" id="SSF53335">
    <property type="entry name" value="S-adenosyl-L-methionine-dependent methyltransferases"/>
    <property type="match status" value="1"/>
</dbReference>
<dbReference type="AlphaFoldDB" id="A0A3B0NJ49"/>
<dbReference type="Pfam" id="PF04072">
    <property type="entry name" value="LCM"/>
    <property type="match status" value="1"/>
</dbReference>
<dbReference type="PANTHER" id="PTHR13600">
    <property type="entry name" value="LEUCINE CARBOXYL METHYLTRANSFERASE"/>
    <property type="match status" value="1"/>
</dbReference>
<dbReference type="GO" id="GO:0032259">
    <property type="term" value="P:methylation"/>
    <property type="evidence" value="ECO:0007669"/>
    <property type="project" value="UniProtKB-KW"/>
</dbReference>
<comment type="catalytic activity">
    <reaction evidence="1 6">
        <text>[phosphatase 2A protein]-C-terminal L-leucine + S-adenosyl-L-methionine = [phosphatase 2A protein]-C-terminal L-leucine methyl ester + S-adenosyl-L-homocysteine</text>
        <dbReference type="Rhea" id="RHEA:48544"/>
        <dbReference type="Rhea" id="RHEA-COMP:12134"/>
        <dbReference type="Rhea" id="RHEA-COMP:12135"/>
        <dbReference type="ChEBI" id="CHEBI:57856"/>
        <dbReference type="ChEBI" id="CHEBI:59789"/>
        <dbReference type="ChEBI" id="CHEBI:90516"/>
        <dbReference type="ChEBI" id="CHEBI:90517"/>
        <dbReference type="EC" id="2.1.1.233"/>
    </reaction>
</comment>
<evidence type="ECO:0000313" key="9">
    <source>
        <dbReference type="EMBL" id="SVP94668.1"/>
    </source>
</evidence>
<keyword evidence="4 6" id="KW-0808">Transferase</keyword>
<gene>
    <name evidence="8" type="ORF">TAT_000308400</name>
    <name evidence="9" type="ORF">TAV_000308400</name>
</gene>
<organism evidence="9">
    <name type="scientific">Theileria annulata</name>
    <dbReference type="NCBI Taxonomy" id="5874"/>
    <lineage>
        <taxon>Eukaryota</taxon>
        <taxon>Sar</taxon>
        <taxon>Alveolata</taxon>
        <taxon>Apicomplexa</taxon>
        <taxon>Aconoidasida</taxon>
        <taxon>Piroplasmida</taxon>
        <taxon>Theileriidae</taxon>
        <taxon>Theileria</taxon>
    </lineage>
</organism>
<evidence type="ECO:0000256" key="3">
    <source>
        <dbReference type="ARBA" id="ARBA00022603"/>
    </source>
</evidence>
<comment type="function">
    <text evidence="6">Methylates the carboxyl group of the C-terminal leucine residue of protein phosphatase 2A catalytic subunits to form alpha-leucine ester residues.</text>
</comment>
<sequence>MSANSPSEVVKTSHSVSHFKRSAVDKGYYKDDAINVFSSPSDESPSLDMFIYMRVTALRSVIALFVESFPNQTVQFVNLGAGLDTLSFWLLSKYNNVVCFDLDFDTHLIYKAQLLTKSNEFSFLNYKIINGLVHSHKYTMVPMNFEDLESVYKLEEKGLSRELPTVFLSEFCLTYVQNDVSDKVIKFLSSFSSKPSAYLFLDYIGSWTAFGRWYSKLFEDFGAEFKSFKKYDTIEKHTKRYKELGWDHVMVNPMSFTYNELIDEEERMRLKKLSKLESYEYFGVLPNHTVIGVAVTQKERLSNLIQFYDMSNYETKETSKLIPYDLGFRNDELDVEYFKRMLHSFVI</sequence>
<accession>A0A3B0NJ49</accession>
<feature type="binding site" evidence="7">
    <location>
        <begin position="144"/>
        <end position="145"/>
    </location>
    <ligand>
        <name>S-adenosyl-L-methionine</name>
        <dbReference type="ChEBI" id="CHEBI:59789"/>
    </ligand>
</feature>
<evidence type="ECO:0000256" key="4">
    <source>
        <dbReference type="ARBA" id="ARBA00022679"/>
    </source>
</evidence>
<feature type="binding site" evidence="7">
    <location>
        <position position="170"/>
    </location>
    <ligand>
        <name>S-adenosyl-L-methionine</name>
        <dbReference type="ChEBI" id="CHEBI:59789"/>
    </ligand>
</feature>
<comment type="similarity">
    <text evidence="2 6">Belongs to the methyltransferase superfamily. LCMT family.</text>
</comment>
<dbReference type="EMBL" id="UIVT01000004">
    <property type="protein sequence ID" value="SVP94083.1"/>
    <property type="molecule type" value="Genomic_DNA"/>
</dbReference>
<keyword evidence="3 6" id="KW-0489">Methyltransferase</keyword>
<evidence type="ECO:0000256" key="1">
    <source>
        <dbReference type="ARBA" id="ARBA00000724"/>
    </source>
</evidence>
<dbReference type="PIRSF" id="PIRSF016305">
    <property type="entry name" value="LCM_mtfrase"/>
    <property type="match status" value="1"/>
</dbReference>
<dbReference type="PANTHER" id="PTHR13600:SF21">
    <property type="entry name" value="LEUCINE CARBOXYL METHYLTRANSFERASE 1"/>
    <property type="match status" value="1"/>
</dbReference>
<dbReference type="Gene3D" id="3.40.50.150">
    <property type="entry name" value="Vaccinia Virus protein VP39"/>
    <property type="match status" value="1"/>
</dbReference>
<dbReference type="VEuPathDB" id="PiroplasmaDB:TA09200"/>
<evidence type="ECO:0000256" key="5">
    <source>
        <dbReference type="ARBA" id="ARBA00022691"/>
    </source>
</evidence>
<dbReference type="GO" id="GO:0018423">
    <property type="term" value="F:protein C-terminal leucine carboxyl O-methyltransferase activity"/>
    <property type="evidence" value="ECO:0007669"/>
    <property type="project" value="UniProtKB-EC"/>
</dbReference>
<proteinExistence type="inferred from homology"/>
<evidence type="ECO:0000256" key="7">
    <source>
        <dbReference type="PIRSR" id="PIRSR016305-1"/>
    </source>
</evidence>
<evidence type="ECO:0000256" key="2">
    <source>
        <dbReference type="ARBA" id="ARBA00010703"/>
    </source>
</evidence>
<dbReference type="InterPro" id="IPR007213">
    <property type="entry name" value="Ppm1/Ppm2/Tcmp"/>
</dbReference>
<name>A0A3B0NJ49_THEAN</name>
<keyword evidence="5 6" id="KW-0949">S-adenosyl-L-methionine</keyword>
<dbReference type="InterPro" id="IPR016651">
    <property type="entry name" value="LCMT1"/>
</dbReference>
<dbReference type="EMBL" id="UIVS01000004">
    <property type="protein sequence ID" value="SVP94668.1"/>
    <property type="molecule type" value="Genomic_DNA"/>
</dbReference>
<reference evidence="9" key="1">
    <citation type="submission" date="2018-07" db="EMBL/GenBank/DDBJ databases">
        <authorList>
            <person name="Quirk P.G."/>
            <person name="Krulwich T.A."/>
        </authorList>
    </citation>
    <scope>NUCLEOTIDE SEQUENCE</scope>
    <source>
        <strain evidence="9">Anand</strain>
    </source>
</reference>
<feature type="binding site" evidence="7">
    <location>
        <position position="80"/>
    </location>
    <ligand>
        <name>S-adenosyl-L-methionine</name>
        <dbReference type="ChEBI" id="CHEBI:59789"/>
    </ligand>
</feature>
<dbReference type="InterPro" id="IPR029063">
    <property type="entry name" value="SAM-dependent_MTases_sf"/>
</dbReference>
<evidence type="ECO:0000256" key="6">
    <source>
        <dbReference type="PIRNR" id="PIRNR016305"/>
    </source>
</evidence>
<protein>
    <recommendedName>
        <fullName evidence="6">Leucine carboxyl methyltransferase 1</fullName>
        <ecNumber evidence="6">2.1.1.233</ecNumber>
    </recommendedName>
</protein>